<evidence type="ECO:0000313" key="4">
    <source>
        <dbReference type="EMBL" id="NGO68074.1"/>
    </source>
</evidence>
<evidence type="ECO:0000313" key="5">
    <source>
        <dbReference type="Proteomes" id="UP000477722"/>
    </source>
</evidence>
<dbReference type="GO" id="GO:0016831">
    <property type="term" value="F:carboxy-lyase activity"/>
    <property type="evidence" value="ECO:0007669"/>
    <property type="project" value="InterPro"/>
</dbReference>
<protein>
    <submittedName>
        <fullName evidence="4">Amidohydrolase</fullName>
    </submittedName>
</protein>
<gene>
    <name evidence="4" type="ORF">G5C65_06850</name>
</gene>
<dbReference type="GO" id="GO:0005829">
    <property type="term" value="C:cytosol"/>
    <property type="evidence" value="ECO:0007669"/>
    <property type="project" value="TreeGrafter"/>
</dbReference>
<reference evidence="4 5" key="1">
    <citation type="submission" date="2020-02" db="EMBL/GenBank/DDBJ databases">
        <title>Whole-genome analyses of novel actinobacteria.</title>
        <authorList>
            <person name="Sahin N."/>
            <person name="Tatar D."/>
        </authorList>
    </citation>
    <scope>NUCLEOTIDE SEQUENCE [LARGE SCALE GENOMIC DNA]</scope>
    <source>
        <strain evidence="4 5">SB3404</strain>
    </source>
</reference>
<comment type="caution">
    <text evidence="4">The sequence shown here is derived from an EMBL/GenBank/DDBJ whole genome shotgun (WGS) entry which is preliminary data.</text>
</comment>
<dbReference type="AlphaFoldDB" id="A0A6G4WU55"/>
<dbReference type="GO" id="GO:0016787">
    <property type="term" value="F:hydrolase activity"/>
    <property type="evidence" value="ECO:0007669"/>
    <property type="project" value="UniProtKB-KW"/>
</dbReference>
<evidence type="ECO:0000256" key="2">
    <source>
        <dbReference type="SAM" id="MobiDB-lite"/>
    </source>
</evidence>
<feature type="domain" description="Amidohydrolase-related" evidence="3">
    <location>
        <begin position="64"/>
        <end position="340"/>
    </location>
</feature>
<dbReference type="PANTHER" id="PTHR21240">
    <property type="entry name" value="2-AMINO-3-CARBOXYLMUCONATE-6-SEMIALDEHYDE DECARBOXYLASE"/>
    <property type="match status" value="1"/>
</dbReference>
<organism evidence="4 5">
    <name type="scientific">Streptomyces boncukensis</name>
    <dbReference type="NCBI Taxonomy" id="2711219"/>
    <lineage>
        <taxon>Bacteria</taxon>
        <taxon>Bacillati</taxon>
        <taxon>Actinomycetota</taxon>
        <taxon>Actinomycetes</taxon>
        <taxon>Kitasatosporales</taxon>
        <taxon>Streptomycetaceae</taxon>
        <taxon>Streptomyces</taxon>
    </lineage>
</organism>
<evidence type="ECO:0000259" key="3">
    <source>
        <dbReference type="Pfam" id="PF04909"/>
    </source>
</evidence>
<feature type="region of interest" description="Disordered" evidence="2">
    <location>
        <begin position="32"/>
        <end position="52"/>
    </location>
</feature>
<dbReference type="Gene3D" id="3.20.20.140">
    <property type="entry name" value="Metal-dependent hydrolases"/>
    <property type="match status" value="1"/>
</dbReference>
<sequence>MRIICVEEHTVDPAMARAAAPGLLREAPCMRTQQDADAPWPRGSGRPTTVSMREAAEPAVDVGDGRIAAMDTHGIQMQVVSSTAPARLSPPDQAVAFTRAANDRLAEATRAHPDRLSGFAVLPWQDPPAAAELDRSVAELGLKGALIVGRWGETFLDDPRYAPVLKKLSDLDVPLYVPPYHPLPQVQDAYYGGFAPEVSAWLSLGAWGWHNEAGVHLLRLILSGAFEKYPGLQVISGHWGEMAPFYLDRLDDTLPPKATGLSGTITEIYRNHVWGTPSGMGGLPHFGFVHKAVGAERIIWSADYPYLALDGTREFIEKLPVSDEDREKMTHLNAEALLRL</sequence>
<proteinExistence type="predicted"/>
<accession>A0A6G4WU55</accession>
<dbReference type="Pfam" id="PF04909">
    <property type="entry name" value="Amidohydro_2"/>
    <property type="match status" value="1"/>
</dbReference>
<dbReference type="EMBL" id="JAAKZZ010000042">
    <property type="protein sequence ID" value="NGO68074.1"/>
    <property type="molecule type" value="Genomic_DNA"/>
</dbReference>
<dbReference type="SUPFAM" id="SSF51556">
    <property type="entry name" value="Metallo-dependent hydrolases"/>
    <property type="match status" value="1"/>
</dbReference>
<keyword evidence="1" id="KW-0456">Lyase</keyword>
<dbReference type="PANTHER" id="PTHR21240:SF30">
    <property type="entry name" value="AMIDOHYDROLASE-RELATED DOMAIN-CONTAINING PROTEIN-RELATED"/>
    <property type="match status" value="1"/>
</dbReference>
<evidence type="ECO:0000256" key="1">
    <source>
        <dbReference type="ARBA" id="ARBA00023239"/>
    </source>
</evidence>
<name>A0A6G4WU55_9ACTN</name>
<keyword evidence="4" id="KW-0378">Hydrolase</keyword>
<dbReference type="GO" id="GO:0019748">
    <property type="term" value="P:secondary metabolic process"/>
    <property type="evidence" value="ECO:0007669"/>
    <property type="project" value="TreeGrafter"/>
</dbReference>
<dbReference type="Proteomes" id="UP000477722">
    <property type="component" value="Unassembled WGS sequence"/>
</dbReference>
<dbReference type="InterPro" id="IPR032465">
    <property type="entry name" value="ACMSD"/>
</dbReference>
<dbReference type="InterPro" id="IPR006680">
    <property type="entry name" value="Amidohydro-rel"/>
</dbReference>
<dbReference type="InterPro" id="IPR032466">
    <property type="entry name" value="Metal_Hydrolase"/>
</dbReference>
<keyword evidence="5" id="KW-1185">Reference proteome</keyword>